<accession>A0A3P6FIV4</accession>
<keyword evidence="8 11" id="KW-1133">Transmembrane helix</keyword>
<dbReference type="PANTHER" id="PTHR10791:SF30">
    <property type="entry name" value="SUGAR TRANSPORTER SWEET1"/>
    <property type="match status" value="1"/>
</dbReference>
<keyword evidence="3" id="KW-0813">Transport</keyword>
<evidence type="ECO:0000256" key="2">
    <source>
        <dbReference type="ARBA" id="ARBA00007809"/>
    </source>
</evidence>
<feature type="transmembrane region" description="Helical" evidence="11">
    <location>
        <begin position="54"/>
        <end position="72"/>
    </location>
</feature>
<name>A0A3P6FIV4_BRAOL</name>
<keyword evidence="9 11" id="KW-0472">Membrane</keyword>
<evidence type="ECO:0000256" key="8">
    <source>
        <dbReference type="ARBA" id="ARBA00022989"/>
    </source>
</evidence>
<dbReference type="Pfam" id="PF03083">
    <property type="entry name" value="MtN3_slv"/>
    <property type="match status" value="1"/>
</dbReference>
<feature type="transmembrane region" description="Helical" evidence="11">
    <location>
        <begin position="114"/>
        <end position="137"/>
    </location>
</feature>
<evidence type="ECO:0000256" key="7">
    <source>
        <dbReference type="ARBA" id="ARBA00022737"/>
    </source>
</evidence>
<evidence type="ECO:0000256" key="11">
    <source>
        <dbReference type="SAM" id="Phobius"/>
    </source>
</evidence>
<keyword evidence="6 11" id="KW-0812">Transmembrane</keyword>
<evidence type="ECO:0008006" key="13">
    <source>
        <dbReference type="Google" id="ProtNLM"/>
    </source>
</evidence>
<feature type="transmembrane region" description="Helical" evidence="11">
    <location>
        <begin position="143"/>
        <end position="171"/>
    </location>
</feature>
<sequence>MKCCLWILYGLPLVQKDSILVTTSNGVGLVIEVIYLVVFFIYSDKNLQLERATGACLIVEIGVVIFFYGHTLLFLENVSARRKLIGVVCPVYTIIMHGLLALQTEVDGEQFRCMYLPFWFSFVNFINAGIWIAYSVIYKIDVYVLVVNVVGALACAIHLIILCCSAVRCLLLPKRIVPSSSVPVV</sequence>
<dbReference type="GO" id="GO:0005886">
    <property type="term" value="C:plasma membrane"/>
    <property type="evidence" value="ECO:0007669"/>
    <property type="project" value="UniProtKB-SubCell"/>
</dbReference>
<dbReference type="Gene3D" id="1.20.1280.290">
    <property type="match status" value="1"/>
</dbReference>
<reference evidence="12" key="1">
    <citation type="submission" date="2018-11" db="EMBL/GenBank/DDBJ databases">
        <authorList>
            <consortium name="Genoscope - CEA"/>
            <person name="William W."/>
        </authorList>
    </citation>
    <scope>NUCLEOTIDE SEQUENCE</scope>
</reference>
<organism evidence="12">
    <name type="scientific">Brassica oleracea</name>
    <name type="common">Wild cabbage</name>
    <dbReference type="NCBI Taxonomy" id="3712"/>
    <lineage>
        <taxon>Eukaryota</taxon>
        <taxon>Viridiplantae</taxon>
        <taxon>Streptophyta</taxon>
        <taxon>Embryophyta</taxon>
        <taxon>Tracheophyta</taxon>
        <taxon>Spermatophyta</taxon>
        <taxon>Magnoliopsida</taxon>
        <taxon>eudicotyledons</taxon>
        <taxon>Gunneridae</taxon>
        <taxon>Pentapetalae</taxon>
        <taxon>rosids</taxon>
        <taxon>malvids</taxon>
        <taxon>Brassicales</taxon>
        <taxon>Brassicaceae</taxon>
        <taxon>Brassiceae</taxon>
        <taxon>Brassica</taxon>
    </lineage>
</organism>
<dbReference type="GO" id="GO:0051119">
    <property type="term" value="F:sugar transmembrane transporter activity"/>
    <property type="evidence" value="ECO:0007669"/>
    <property type="project" value="InterPro"/>
</dbReference>
<evidence type="ECO:0000256" key="9">
    <source>
        <dbReference type="ARBA" id="ARBA00023136"/>
    </source>
</evidence>
<evidence type="ECO:0000256" key="10">
    <source>
        <dbReference type="ARBA" id="ARBA00037238"/>
    </source>
</evidence>
<comment type="subcellular location">
    <subcellularLocation>
        <location evidence="1">Cell membrane</location>
        <topology evidence="1">Multi-pass membrane protein</topology>
    </subcellularLocation>
</comment>
<keyword evidence="7" id="KW-0677">Repeat</keyword>
<feature type="transmembrane region" description="Helical" evidence="11">
    <location>
        <begin position="26"/>
        <end position="42"/>
    </location>
</feature>
<dbReference type="EMBL" id="LR031877">
    <property type="protein sequence ID" value="VDD47111.1"/>
    <property type="molecule type" value="Genomic_DNA"/>
</dbReference>
<evidence type="ECO:0000256" key="3">
    <source>
        <dbReference type="ARBA" id="ARBA00022448"/>
    </source>
</evidence>
<evidence type="ECO:0000256" key="5">
    <source>
        <dbReference type="ARBA" id="ARBA00022597"/>
    </source>
</evidence>
<keyword evidence="5" id="KW-0762">Sugar transport</keyword>
<gene>
    <name evidence="12" type="ORF">BOLC5T34658H</name>
</gene>
<dbReference type="AlphaFoldDB" id="A0A3P6FIV4"/>
<comment type="function">
    <text evidence="10">Mediates both low-affinity uptake and efflux of sugar across the plasma membrane.</text>
</comment>
<feature type="transmembrane region" description="Helical" evidence="11">
    <location>
        <begin position="84"/>
        <end position="102"/>
    </location>
</feature>
<evidence type="ECO:0000256" key="6">
    <source>
        <dbReference type="ARBA" id="ARBA00022692"/>
    </source>
</evidence>
<keyword evidence="4" id="KW-1003">Cell membrane</keyword>
<comment type="similarity">
    <text evidence="2">Belongs to the SWEET sugar transporter family.</text>
</comment>
<evidence type="ECO:0000256" key="1">
    <source>
        <dbReference type="ARBA" id="ARBA00004651"/>
    </source>
</evidence>
<protein>
    <recommendedName>
        <fullName evidence="13">Bidirectional sugar transporter SWEET</fullName>
    </recommendedName>
</protein>
<proteinExistence type="inferred from homology"/>
<evidence type="ECO:0000256" key="4">
    <source>
        <dbReference type="ARBA" id="ARBA00022475"/>
    </source>
</evidence>
<dbReference type="InterPro" id="IPR047664">
    <property type="entry name" value="SWEET"/>
</dbReference>
<dbReference type="PANTHER" id="PTHR10791">
    <property type="entry name" value="RAG1-ACTIVATING PROTEIN 1"/>
    <property type="match status" value="1"/>
</dbReference>
<evidence type="ECO:0000313" key="12">
    <source>
        <dbReference type="EMBL" id="VDD47111.1"/>
    </source>
</evidence>
<dbReference type="InterPro" id="IPR004316">
    <property type="entry name" value="SWEET_rpt"/>
</dbReference>